<proteinExistence type="predicted"/>
<name>A0A0B1T0W6_OESDE</name>
<evidence type="ECO:0000313" key="2">
    <source>
        <dbReference type="EMBL" id="KHJ89070.1"/>
    </source>
</evidence>
<evidence type="ECO:0000256" key="1">
    <source>
        <dbReference type="ARBA" id="ARBA00022525"/>
    </source>
</evidence>
<dbReference type="Proteomes" id="UP000053660">
    <property type="component" value="Unassembled WGS sequence"/>
</dbReference>
<keyword evidence="1" id="KW-0964">Secreted</keyword>
<dbReference type="GO" id="GO:0005186">
    <property type="term" value="F:pheromone activity"/>
    <property type="evidence" value="ECO:0007669"/>
    <property type="project" value="InterPro"/>
</dbReference>
<dbReference type="EMBL" id="KN554789">
    <property type="protein sequence ID" value="KHJ89070.1"/>
    <property type="molecule type" value="Genomic_DNA"/>
</dbReference>
<evidence type="ECO:0000313" key="3">
    <source>
        <dbReference type="Proteomes" id="UP000053660"/>
    </source>
</evidence>
<gene>
    <name evidence="2" type="ORF">OESDEN_11118</name>
</gene>
<dbReference type="AlphaFoldDB" id="A0A0B1T0W6"/>
<reference evidence="2 3" key="1">
    <citation type="submission" date="2014-03" db="EMBL/GenBank/DDBJ databases">
        <title>Draft genome of the hookworm Oesophagostomum dentatum.</title>
        <authorList>
            <person name="Mitreva M."/>
        </authorList>
    </citation>
    <scope>NUCLEOTIDE SEQUENCE [LARGE SCALE GENOMIC DNA]</scope>
    <source>
        <strain evidence="2 3">OD-Hann</strain>
    </source>
</reference>
<keyword evidence="3" id="KW-1185">Reference proteome</keyword>
<organism evidence="2 3">
    <name type="scientific">Oesophagostomum dentatum</name>
    <name type="common">Nodular worm</name>
    <dbReference type="NCBI Taxonomy" id="61180"/>
    <lineage>
        <taxon>Eukaryota</taxon>
        <taxon>Metazoa</taxon>
        <taxon>Ecdysozoa</taxon>
        <taxon>Nematoda</taxon>
        <taxon>Chromadorea</taxon>
        <taxon>Rhabditida</taxon>
        <taxon>Rhabditina</taxon>
        <taxon>Rhabditomorpha</taxon>
        <taxon>Strongyloidea</taxon>
        <taxon>Strongylidae</taxon>
        <taxon>Oesophagostomum</taxon>
    </lineage>
</organism>
<dbReference type="Pfam" id="PF03047">
    <property type="entry name" value="ComC"/>
    <property type="match status" value="1"/>
</dbReference>
<protein>
    <submittedName>
        <fullName evidence="2">Uncharacterized protein</fullName>
    </submittedName>
</protein>
<dbReference type="InterPro" id="IPR004288">
    <property type="entry name" value="Competence_ComC"/>
</dbReference>
<sequence>MGVSVTYVAVNYDLGPTRIKMIAGDMKNVVKITDFTALDSKVLNNVIGTVCKVEM</sequence>
<accession>A0A0B1T0W6</accession>